<reference evidence="1" key="3">
    <citation type="submission" date="2025-08" db="UniProtKB">
        <authorList>
            <consortium name="Ensembl"/>
        </authorList>
    </citation>
    <scope>IDENTIFICATION</scope>
</reference>
<dbReference type="Bgee" id="ENSAMXG00000044115">
    <property type="expression patterns" value="Expressed in olfactory epithelium and 12 other cell types or tissues"/>
</dbReference>
<evidence type="ECO:0000313" key="1">
    <source>
        <dbReference type="Ensembl" id="ENSAMXP00000043821.1"/>
    </source>
</evidence>
<organism evidence="1 2">
    <name type="scientific">Astyanax mexicanus</name>
    <name type="common">Blind cave fish</name>
    <name type="synonym">Astyanax fasciatus mexicanus</name>
    <dbReference type="NCBI Taxonomy" id="7994"/>
    <lineage>
        <taxon>Eukaryota</taxon>
        <taxon>Metazoa</taxon>
        <taxon>Chordata</taxon>
        <taxon>Craniata</taxon>
        <taxon>Vertebrata</taxon>
        <taxon>Euteleostomi</taxon>
        <taxon>Actinopterygii</taxon>
        <taxon>Neopterygii</taxon>
        <taxon>Teleostei</taxon>
        <taxon>Ostariophysi</taxon>
        <taxon>Characiformes</taxon>
        <taxon>Characoidei</taxon>
        <taxon>Acestrorhamphidae</taxon>
        <taxon>Acestrorhamphinae</taxon>
        <taxon>Astyanax</taxon>
    </lineage>
</organism>
<dbReference type="GeneTree" id="ENSGT00940000171212"/>
<name>A0A3B1JQ03_ASTMX</name>
<accession>A0A3B1JQ03</accession>
<dbReference type="Ensembl" id="ENSAMXT00000045709.1">
    <property type="protein sequence ID" value="ENSAMXP00000043821.1"/>
    <property type="gene ID" value="ENSAMXG00000044115.1"/>
</dbReference>
<protein>
    <submittedName>
        <fullName evidence="1">Si:dkeyp-7a3.1</fullName>
    </submittedName>
</protein>
<reference evidence="1" key="4">
    <citation type="submission" date="2025-09" db="UniProtKB">
        <authorList>
            <consortium name="Ensembl"/>
        </authorList>
    </citation>
    <scope>IDENTIFICATION</scope>
</reference>
<keyword evidence="2" id="KW-1185">Reference proteome</keyword>
<evidence type="ECO:0000313" key="2">
    <source>
        <dbReference type="Proteomes" id="UP000018467"/>
    </source>
</evidence>
<dbReference type="InterPro" id="IPR038826">
    <property type="entry name" value="CCDC178"/>
</dbReference>
<sequence>ASCALLQKNTAQASLHDYKQLSLLQRRMQEDMLENFEHRSVYSQAELARCQALSNENNQKMKALQEKCSGAIDRISAFLHTLTDNSTTRHDAAAAATAAATATATAAA</sequence>
<reference evidence="2" key="1">
    <citation type="submission" date="2013-03" db="EMBL/GenBank/DDBJ databases">
        <authorList>
            <person name="Jeffery W."/>
            <person name="Warren W."/>
            <person name="Wilson R.K."/>
        </authorList>
    </citation>
    <scope>NUCLEOTIDE SEQUENCE</scope>
    <source>
        <strain evidence="2">female</strain>
    </source>
</reference>
<dbReference type="PANTHER" id="PTHR35088">
    <property type="entry name" value="COILED-COIL DOMAIN-CONTAINING PROTEIN 178"/>
    <property type="match status" value="1"/>
</dbReference>
<dbReference type="InParanoid" id="A0A3B1JQ03"/>
<dbReference type="Proteomes" id="UP000018467">
    <property type="component" value="Unassembled WGS sequence"/>
</dbReference>
<proteinExistence type="predicted"/>
<dbReference type="AlphaFoldDB" id="A0A3B1JQ03"/>
<dbReference type="PANTHER" id="PTHR35088:SF1">
    <property type="entry name" value="COILED-COIL DOMAIN-CONTAINING PROTEIN 178"/>
    <property type="match status" value="1"/>
</dbReference>
<reference evidence="2" key="2">
    <citation type="journal article" date="2014" name="Nat. Commun.">
        <title>The cavefish genome reveals candidate genes for eye loss.</title>
        <authorList>
            <person name="McGaugh S.E."/>
            <person name="Gross J.B."/>
            <person name="Aken B."/>
            <person name="Blin M."/>
            <person name="Borowsky R."/>
            <person name="Chalopin D."/>
            <person name="Hinaux H."/>
            <person name="Jeffery W.R."/>
            <person name="Keene A."/>
            <person name="Ma L."/>
            <person name="Minx P."/>
            <person name="Murphy D."/>
            <person name="O'Quin K.E."/>
            <person name="Retaux S."/>
            <person name="Rohner N."/>
            <person name="Searle S.M."/>
            <person name="Stahl B.A."/>
            <person name="Tabin C."/>
            <person name="Volff J.N."/>
            <person name="Yoshizawa M."/>
            <person name="Warren W.C."/>
        </authorList>
    </citation>
    <scope>NUCLEOTIDE SEQUENCE [LARGE SCALE GENOMIC DNA]</scope>
    <source>
        <strain evidence="2">female</strain>
    </source>
</reference>